<gene>
    <name evidence="1" type="ORF">LTS18_006134</name>
</gene>
<reference evidence="1" key="1">
    <citation type="submission" date="2024-09" db="EMBL/GenBank/DDBJ databases">
        <title>Black Yeasts Isolated from many extreme environments.</title>
        <authorList>
            <person name="Coleine C."/>
            <person name="Stajich J.E."/>
            <person name="Selbmann L."/>
        </authorList>
    </citation>
    <scope>NUCLEOTIDE SEQUENCE</scope>
    <source>
        <strain evidence="1">CCFEE 5737</strain>
    </source>
</reference>
<proteinExistence type="predicted"/>
<accession>A0ACC3D445</accession>
<sequence length="81" mass="8767">MDTVCNVARTLLTEQIFESTLKAKPRFPEDFDVSLAQSAEREASEVEAAKNEASATRDTAQGHQDKSHNVIQSGEVAESGS</sequence>
<comment type="caution">
    <text evidence="1">The sequence shown here is derived from an EMBL/GenBank/DDBJ whole genome shotgun (WGS) entry which is preliminary data.</text>
</comment>
<feature type="non-terminal residue" evidence="1">
    <location>
        <position position="81"/>
    </location>
</feature>
<evidence type="ECO:0000313" key="2">
    <source>
        <dbReference type="Proteomes" id="UP001186974"/>
    </source>
</evidence>
<protein>
    <submittedName>
        <fullName evidence="1">Uncharacterized protein</fullName>
    </submittedName>
</protein>
<keyword evidence="2" id="KW-1185">Reference proteome</keyword>
<dbReference type="Proteomes" id="UP001186974">
    <property type="component" value="Unassembled WGS sequence"/>
</dbReference>
<evidence type="ECO:0000313" key="1">
    <source>
        <dbReference type="EMBL" id="KAK3061472.1"/>
    </source>
</evidence>
<organism evidence="1 2">
    <name type="scientific">Coniosporium uncinatum</name>
    <dbReference type="NCBI Taxonomy" id="93489"/>
    <lineage>
        <taxon>Eukaryota</taxon>
        <taxon>Fungi</taxon>
        <taxon>Dikarya</taxon>
        <taxon>Ascomycota</taxon>
        <taxon>Pezizomycotina</taxon>
        <taxon>Dothideomycetes</taxon>
        <taxon>Dothideomycetes incertae sedis</taxon>
        <taxon>Coniosporium</taxon>
    </lineage>
</organism>
<dbReference type="EMBL" id="JAWDJW010007825">
    <property type="protein sequence ID" value="KAK3061472.1"/>
    <property type="molecule type" value="Genomic_DNA"/>
</dbReference>
<name>A0ACC3D445_9PEZI</name>